<keyword evidence="5 11" id="KW-0285">Flavoprotein</keyword>
<keyword evidence="8 11" id="KW-0521">NADP</keyword>
<evidence type="ECO:0000313" key="14">
    <source>
        <dbReference type="EMBL" id="EES53947.1"/>
    </source>
</evidence>
<evidence type="ECO:0000256" key="8">
    <source>
        <dbReference type="ARBA" id="ARBA00022857"/>
    </source>
</evidence>
<dbReference type="UniPathway" id="UPA00053">
    <property type="reaction ID" value="UER00090"/>
</dbReference>
<evidence type="ECO:0000256" key="13">
    <source>
        <dbReference type="SAM" id="MobiDB-lite"/>
    </source>
</evidence>
<comment type="similarity">
    <text evidence="2 11 12">Belongs to the chorismate synthase family.</text>
</comment>
<name>C6HU19_9BACT</name>
<proteinExistence type="inferred from homology"/>
<dbReference type="PANTHER" id="PTHR21085:SF0">
    <property type="entry name" value="CHORISMATE SYNTHASE"/>
    <property type="match status" value="1"/>
</dbReference>
<accession>C6HU19</accession>
<evidence type="ECO:0000256" key="2">
    <source>
        <dbReference type="ARBA" id="ARBA00008014"/>
    </source>
</evidence>
<keyword evidence="9 11" id="KW-0057">Aromatic amino acid biosynthesis</keyword>
<evidence type="ECO:0000256" key="11">
    <source>
        <dbReference type="HAMAP-Rule" id="MF_00300"/>
    </source>
</evidence>
<dbReference type="GO" id="GO:0009073">
    <property type="term" value="P:aromatic amino acid family biosynthetic process"/>
    <property type="evidence" value="ECO:0007669"/>
    <property type="project" value="UniProtKB-KW"/>
</dbReference>
<feature type="binding site" evidence="11">
    <location>
        <position position="40"/>
    </location>
    <ligand>
        <name>NADP(+)</name>
        <dbReference type="ChEBI" id="CHEBI:58349"/>
    </ligand>
</feature>
<dbReference type="FunFam" id="3.60.150.10:FF:000002">
    <property type="entry name" value="Chorismate synthase"/>
    <property type="match status" value="1"/>
</dbReference>
<feature type="binding site" evidence="11">
    <location>
        <position position="343"/>
    </location>
    <ligand>
        <name>FMN</name>
        <dbReference type="ChEBI" id="CHEBI:58210"/>
    </ligand>
</feature>
<feature type="binding site" evidence="11">
    <location>
        <position position="46"/>
    </location>
    <ligand>
        <name>NADP(+)</name>
        <dbReference type="ChEBI" id="CHEBI:58349"/>
    </ligand>
</feature>
<evidence type="ECO:0000256" key="1">
    <source>
        <dbReference type="ARBA" id="ARBA00005044"/>
    </source>
</evidence>
<evidence type="ECO:0000256" key="9">
    <source>
        <dbReference type="ARBA" id="ARBA00023141"/>
    </source>
</evidence>
<sequence length="401" mass="42521">MIRFLTAGESHGPGLTGIIEGLPAGLELSAELLSQDMARRKMGYGRGGRMAIETDAVRFVAGVRKGRTLGGPVTVWIENRDFRNWEGIMGAEPGVPGTESGPQKEVFVPRPGHADLVGGVKFGHRDLRNVLERASARETATRVALGAIARAYLSLFGVNVLSVVRSIGTVSWSGPPESLWADPEALRRQTLLSEVFCPDSESSARMVEEIRAAKKAGDTLGGIFEVRALGLPLGLGSYVQWDQRLDGRLAQAFLSIQAIKGVEFGLGFEAARLPGSKVHDPILPGGERGPERPSNGSGGLEGGVTNGLPLIVRAAMKPIATLYTPLPSVDVRTGAVSPATVERSDICAVPAASVVGEAMVCLVLAQAFSEKVGGDSVEEVLAHFRESQRLARERTRWGGGM</sequence>
<evidence type="ECO:0000256" key="4">
    <source>
        <dbReference type="ARBA" id="ARBA00022605"/>
    </source>
</evidence>
<feature type="binding site" evidence="11">
    <location>
        <begin position="317"/>
        <end position="321"/>
    </location>
    <ligand>
        <name>FMN</name>
        <dbReference type="ChEBI" id="CHEBI:58210"/>
    </ligand>
</feature>
<feature type="binding site" evidence="11">
    <location>
        <begin position="133"/>
        <end position="135"/>
    </location>
    <ligand>
        <name>FMN</name>
        <dbReference type="ChEBI" id="CHEBI:58210"/>
    </ligand>
</feature>
<dbReference type="HAMAP" id="MF_00300">
    <property type="entry name" value="Chorismate_synth"/>
    <property type="match status" value="1"/>
</dbReference>
<comment type="function">
    <text evidence="11">Catalyzes the anti-1,4-elimination of the C-3 phosphate and the C-6 proR hydrogen from 5-enolpyruvylshikimate-3-phosphate (EPSP) to yield chorismate, which is the branch point compound that serves as the starting substrate for the three terminal pathways of aromatic amino acid biosynthesis. This reaction introduces a second double bond into the aromatic ring system.</text>
</comment>
<keyword evidence="4 11" id="KW-0028">Amino-acid biosynthesis</keyword>
<dbReference type="CDD" id="cd07304">
    <property type="entry name" value="Chorismate_synthase"/>
    <property type="match status" value="1"/>
</dbReference>
<organism evidence="14 15">
    <name type="scientific">Leptospirillum ferrodiazotrophum</name>
    <dbReference type="NCBI Taxonomy" id="412449"/>
    <lineage>
        <taxon>Bacteria</taxon>
        <taxon>Pseudomonadati</taxon>
        <taxon>Nitrospirota</taxon>
        <taxon>Nitrospiria</taxon>
        <taxon>Nitrospirales</taxon>
        <taxon>Nitrospiraceae</taxon>
        <taxon>Leptospirillum</taxon>
    </lineage>
</organism>
<keyword evidence="7 11" id="KW-0274">FAD</keyword>
<feature type="binding site" evidence="11">
    <location>
        <position position="302"/>
    </location>
    <ligand>
        <name>FMN</name>
        <dbReference type="ChEBI" id="CHEBI:58210"/>
    </ligand>
</feature>
<dbReference type="NCBIfam" id="NF003793">
    <property type="entry name" value="PRK05382.1"/>
    <property type="match status" value="1"/>
</dbReference>
<feature type="region of interest" description="Disordered" evidence="13">
    <location>
        <begin position="279"/>
        <end position="302"/>
    </location>
</feature>
<feature type="binding site" evidence="11">
    <location>
        <begin position="257"/>
        <end position="258"/>
    </location>
    <ligand>
        <name>FMN</name>
        <dbReference type="ChEBI" id="CHEBI:58210"/>
    </ligand>
</feature>
<dbReference type="AlphaFoldDB" id="C6HU19"/>
<evidence type="ECO:0000313" key="15">
    <source>
        <dbReference type="Proteomes" id="UP000009374"/>
    </source>
</evidence>
<dbReference type="GO" id="GO:0005829">
    <property type="term" value="C:cytosol"/>
    <property type="evidence" value="ECO:0007669"/>
    <property type="project" value="TreeGrafter"/>
</dbReference>
<dbReference type="EC" id="4.2.3.5" evidence="3 11"/>
<comment type="subunit">
    <text evidence="11">Homotetramer.</text>
</comment>
<evidence type="ECO:0000256" key="3">
    <source>
        <dbReference type="ARBA" id="ARBA00013036"/>
    </source>
</evidence>
<dbReference type="GO" id="GO:0008652">
    <property type="term" value="P:amino acid biosynthetic process"/>
    <property type="evidence" value="ECO:0007669"/>
    <property type="project" value="UniProtKB-KW"/>
</dbReference>
<keyword evidence="6 11" id="KW-0288">FMN</keyword>
<dbReference type="PIRSF" id="PIRSF001456">
    <property type="entry name" value="Chorismate_synth"/>
    <property type="match status" value="1"/>
</dbReference>
<keyword evidence="15" id="KW-1185">Reference proteome</keyword>
<dbReference type="Gene3D" id="3.60.150.10">
    <property type="entry name" value="Chorismate synthase AroC"/>
    <property type="match status" value="1"/>
</dbReference>
<dbReference type="PROSITE" id="PS00788">
    <property type="entry name" value="CHORISMATE_SYNTHASE_2"/>
    <property type="match status" value="1"/>
</dbReference>
<dbReference type="PROSITE" id="PS00787">
    <property type="entry name" value="CHORISMATE_SYNTHASE_1"/>
    <property type="match status" value="1"/>
</dbReference>
<protein>
    <recommendedName>
        <fullName evidence="3 11">Chorismate synthase</fullName>
        <shortName evidence="11">CS</shortName>
        <ecNumber evidence="3 11">4.2.3.5</ecNumber>
    </recommendedName>
    <alternativeName>
        <fullName evidence="11">5-enolpyruvylshikimate-3-phosphate phospholyase</fullName>
    </alternativeName>
</protein>
<evidence type="ECO:0000256" key="6">
    <source>
        <dbReference type="ARBA" id="ARBA00022643"/>
    </source>
</evidence>
<comment type="catalytic activity">
    <reaction evidence="11 12">
        <text>5-O-(1-carboxyvinyl)-3-phosphoshikimate = chorismate + phosphate</text>
        <dbReference type="Rhea" id="RHEA:21020"/>
        <dbReference type="ChEBI" id="CHEBI:29748"/>
        <dbReference type="ChEBI" id="CHEBI:43474"/>
        <dbReference type="ChEBI" id="CHEBI:57701"/>
        <dbReference type="EC" id="4.2.3.5"/>
    </reaction>
</comment>
<dbReference type="PANTHER" id="PTHR21085">
    <property type="entry name" value="CHORISMATE SYNTHASE"/>
    <property type="match status" value="1"/>
</dbReference>
<dbReference type="InterPro" id="IPR000453">
    <property type="entry name" value="Chorismate_synth"/>
</dbReference>
<evidence type="ECO:0000256" key="12">
    <source>
        <dbReference type="RuleBase" id="RU000605"/>
    </source>
</evidence>
<dbReference type="GO" id="GO:0004107">
    <property type="term" value="F:chorismate synthase activity"/>
    <property type="evidence" value="ECO:0007669"/>
    <property type="project" value="UniProtKB-UniRule"/>
</dbReference>
<dbReference type="InterPro" id="IPR020541">
    <property type="entry name" value="Chorismate_synthase_CS"/>
</dbReference>
<evidence type="ECO:0000256" key="7">
    <source>
        <dbReference type="ARBA" id="ARBA00022827"/>
    </source>
</evidence>
<reference evidence="14 15" key="1">
    <citation type="journal article" date="2009" name="Appl. Environ. Microbiol.">
        <title>Community genomic and proteomic analyses of chemoautotrophic iron-oxidizing "Leptospirillum rubarum" (Group II) and "Leptospirillum ferrodiazotrophum" (Group III) bacteria in acid mine drainage biofilms.</title>
        <authorList>
            <person name="Goltsman D.S."/>
            <person name="Denef V.J."/>
            <person name="Singer S.W."/>
            <person name="VerBerkmoes N.C."/>
            <person name="Lefsrud M."/>
            <person name="Mueller R.S."/>
            <person name="Dick G.J."/>
            <person name="Sun C.L."/>
            <person name="Wheeler K.E."/>
            <person name="Zemla A."/>
            <person name="Baker B.J."/>
            <person name="Hauser L."/>
            <person name="Land M."/>
            <person name="Shah M.B."/>
            <person name="Thelen M.P."/>
            <person name="Hettich R.L."/>
            <person name="Banfield J.F."/>
        </authorList>
    </citation>
    <scope>NUCLEOTIDE SEQUENCE [LARGE SCALE GENOMIC DNA]</scope>
</reference>
<dbReference type="NCBIfam" id="TIGR00033">
    <property type="entry name" value="aroC"/>
    <property type="match status" value="1"/>
</dbReference>
<evidence type="ECO:0000256" key="5">
    <source>
        <dbReference type="ARBA" id="ARBA00022630"/>
    </source>
</evidence>
<keyword evidence="10 11" id="KW-0456">Lyase</keyword>
<gene>
    <name evidence="11" type="primary">aroC</name>
    <name evidence="14" type="ORF">UBAL3_44810084</name>
</gene>
<dbReference type="Pfam" id="PF01264">
    <property type="entry name" value="Chorismate_synt"/>
    <property type="match status" value="1"/>
</dbReference>
<comment type="cofactor">
    <cofactor evidence="11 12">
        <name>FMNH2</name>
        <dbReference type="ChEBI" id="CHEBI:57618"/>
    </cofactor>
    <text evidence="11 12">Reduced FMN (FMNH(2)).</text>
</comment>
<dbReference type="EMBL" id="GG693852">
    <property type="protein sequence ID" value="EES53947.1"/>
    <property type="molecule type" value="Genomic_DNA"/>
</dbReference>
<comment type="pathway">
    <text evidence="1 11 12">Metabolic intermediate biosynthesis; chorismate biosynthesis; chorismate from D-erythrose 4-phosphate and phosphoenolpyruvate: step 7/7.</text>
</comment>
<dbReference type="Proteomes" id="UP000009374">
    <property type="component" value="Unassembled WGS sequence"/>
</dbReference>
<dbReference type="SUPFAM" id="SSF103263">
    <property type="entry name" value="Chorismate synthase, AroC"/>
    <property type="match status" value="1"/>
</dbReference>
<evidence type="ECO:0000256" key="10">
    <source>
        <dbReference type="ARBA" id="ARBA00023239"/>
    </source>
</evidence>
<dbReference type="GO" id="GO:0010181">
    <property type="term" value="F:FMN binding"/>
    <property type="evidence" value="ECO:0007669"/>
    <property type="project" value="TreeGrafter"/>
</dbReference>
<dbReference type="GO" id="GO:0009423">
    <property type="term" value="P:chorismate biosynthetic process"/>
    <property type="evidence" value="ECO:0007669"/>
    <property type="project" value="UniProtKB-UniRule"/>
</dbReference>
<dbReference type="InterPro" id="IPR035904">
    <property type="entry name" value="Chorismate_synth_AroC_sf"/>
</dbReference>